<name>L8JVA7_9BACT</name>
<dbReference type="PANTHER" id="PTHR36984">
    <property type="entry name" value="CRISPR-ASSOCIATED ENDORIBONUCLEASE CAS6 1"/>
    <property type="match status" value="1"/>
</dbReference>
<dbReference type="AlphaFoldDB" id="L8JVA7"/>
<evidence type="ECO:0000259" key="7">
    <source>
        <dbReference type="Pfam" id="PF01881"/>
    </source>
</evidence>
<dbReference type="PANTHER" id="PTHR36984:SF1">
    <property type="entry name" value="CRISPR-ASSOCIATED ENDORIBONUCLEASE CAS6 1"/>
    <property type="match status" value="1"/>
</dbReference>
<dbReference type="InterPro" id="IPR010156">
    <property type="entry name" value="CRISPR-assoc_prot_Cas6"/>
</dbReference>
<dbReference type="EMBL" id="AMZN01000013">
    <property type="protein sequence ID" value="ELR72971.1"/>
    <property type="molecule type" value="Genomic_DNA"/>
</dbReference>
<dbReference type="PIRSF" id="PIRSF005054">
    <property type="entry name" value="PF1131"/>
    <property type="match status" value="1"/>
</dbReference>
<comment type="caution">
    <text evidence="8">The sequence shown here is derived from an EMBL/GenBank/DDBJ whole genome shotgun (WGS) entry which is preliminary data.</text>
</comment>
<dbReference type="Gene3D" id="3.30.70.1900">
    <property type="match status" value="1"/>
</dbReference>
<dbReference type="RefSeq" id="WP_009578433.1">
    <property type="nucleotide sequence ID" value="NZ_AMZN01000013.1"/>
</dbReference>
<keyword evidence="3" id="KW-0051">Antiviral defense</keyword>
<keyword evidence="9" id="KW-1185">Reference proteome</keyword>
<dbReference type="eggNOG" id="COG1583">
    <property type="taxonomic scope" value="Bacteria"/>
</dbReference>
<dbReference type="GO" id="GO:0051607">
    <property type="term" value="P:defense response to virus"/>
    <property type="evidence" value="ECO:0007669"/>
    <property type="project" value="UniProtKB-KW"/>
</dbReference>
<accession>L8JVA7</accession>
<evidence type="ECO:0000313" key="8">
    <source>
        <dbReference type="EMBL" id="ELR72971.1"/>
    </source>
</evidence>
<evidence type="ECO:0000256" key="4">
    <source>
        <dbReference type="PIRNR" id="PIRNR005054"/>
    </source>
</evidence>
<evidence type="ECO:0000256" key="1">
    <source>
        <dbReference type="ARBA" id="ARBA00005937"/>
    </source>
</evidence>
<dbReference type="NCBIfam" id="TIGR01877">
    <property type="entry name" value="cas_cas6"/>
    <property type="match status" value="1"/>
</dbReference>
<keyword evidence="2" id="KW-0694">RNA-binding</keyword>
<dbReference type="OrthoDB" id="9797488at2"/>
<dbReference type="STRING" id="1237149.C900_00656"/>
<dbReference type="Proteomes" id="UP000011135">
    <property type="component" value="Unassembled WGS sequence"/>
</dbReference>
<evidence type="ECO:0000313" key="9">
    <source>
        <dbReference type="Proteomes" id="UP000011135"/>
    </source>
</evidence>
<feature type="domain" description="CRISPR associated protein Cas6 C-terminal" evidence="7">
    <location>
        <begin position="129"/>
        <end position="262"/>
    </location>
</feature>
<dbReference type="Pfam" id="PF21350">
    <property type="entry name" value="Cas6_I-A"/>
    <property type="match status" value="1"/>
</dbReference>
<feature type="active site" description="Proton acceptor" evidence="6">
    <location>
        <position position="29"/>
    </location>
</feature>
<proteinExistence type="inferred from homology"/>
<comment type="function">
    <text evidence="4">CRISPR (clustered regularly interspaced short palindromic repeat), is an adaptive immune system that provides protection against mobile genetic elements (viruses, transposable elements and conjugative plasmids). CRISPR clusters contain sequences complementary to antecedent mobile elements and target invading nucleic acids. CRISPR clusters are transcribed and processed into CRISPR RNA (crRNA).</text>
</comment>
<comment type="similarity">
    <text evidence="1 4">Belongs to the CRISPR-associated protein Cas6/Cse3/CasE family.</text>
</comment>
<dbReference type="InterPro" id="IPR049435">
    <property type="entry name" value="Cas_Cas6_C"/>
</dbReference>
<feature type="site" description="Transition state stabilizer" evidence="5">
    <location>
        <position position="56"/>
    </location>
</feature>
<evidence type="ECO:0000256" key="5">
    <source>
        <dbReference type="PIRSR" id="PIRSR005054-1"/>
    </source>
</evidence>
<sequence>MRFKIISSISDKNRFLPVNYQYHISSWIYRRIGEADQQLAEFLHSQGYGEGNRRFKFFNFGHINLKPYRPHWDRGVFELLGQEVGITVSFFLPEIAESFVRGLFMNNEVFIGDRINGVRLRVKEMQVLPLPEFKETMSYRLISSCCVTRPPQEGETYGQYLGPEDKEFIPRLVDNLKTKFEAARNVPSYAGDFSDNTNIDIQILSKEPKSKLVKVKELTKAATDIRGWVFDCKITAPVEVHEFIWSVGLGEKGSMGFGMVELKKL</sequence>
<evidence type="ECO:0000256" key="2">
    <source>
        <dbReference type="ARBA" id="ARBA00022884"/>
    </source>
</evidence>
<evidence type="ECO:0000256" key="3">
    <source>
        <dbReference type="ARBA" id="ARBA00023118"/>
    </source>
</evidence>
<dbReference type="InterPro" id="IPR045747">
    <property type="entry name" value="CRISPR-assoc_prot_Cas6_N_sf"/>
</dbReference>
<dbReference type="Pfam" id="PF01881">
    <property type="entry name" value="Cas_Cas6_C"/>
    <property type="match status" value="1"/>
</dbReference>
<reference evidence="8 9" key="1">
    <citation type="submission" date="2012-12" db="EMBL/GenBank/DDBJ databases">
        <title>Genome assembly of Fulvivirga imtechensis AK7.</title>
        <authorList>
            <person name="Nupur N."/>
            <person name="Khatri I."/>
            <person name="Kumar R."/>
            <person name="Subramanian S."/>
            <person name="Pinnaka A."/>
        </authorList>
    </citation>
    <scope>NUCLEOTIDE SEQUENCE [LARGE SCALE GENOMIC DNA]</scope>
    <source>
        <strain evidence="8 9">AK7</strain>
    </source>
</reference>
<dbReference type="GO" id="GO:0016788">
    <property type="term" value="F:hydrolase activity, acting on ester bonds"/>
    <property type="evidence" value="ECO:0007669"/>
    <property type="project" value="InterPro"/>
</dbReference>
<dbReference type="GO" id="GO:0003723">
    <property type="term" value="F:RNA binding"/>
    <property type="evidence" value="ECO:0007669"/>
    <property type="project" value="UniProtKB-KW"/>
</dbReference>
<evidence type="ECO:0000256" key="6">
    <source>
        <dbReference type="PIRSR" id="PIRSR005054-50"/>
    </source>
</evidence>
<protein>
    <recommendedName>
        <fullName evidence="4">CRISPR-associated endoribonuclease</fullName>
    </recommendedName>
</protein>
<dbReference type="Gene3D" id="3.30.70.1890">
    <property type="match status" value="1"/>
</dbReference>
<feature type="active site" description="Proton donor" evidence="6">
    <location>
        <position position="44"/>
    </location>
</feature>
<gene>
    <name evidence="8" type="ORF">C900_00656</name>
</gene>
<dbReference type="CDD" id="cd21140">
    <property type="entry name" value="Cas6_I-like"/>
    <property type="match status" value="1"/>
</dbReference>
<organism evidence="8 9">
    <name type="scientific">Fulvivirga imtechensis AK7</name>
    <dbReference type="NCBI Taxonomy" id="1237149"/>
    <lineage>
        <taxon>Bacteria</taxon>
        <taxon>Pseudomonadati</taxon>
        <taxon>Bacteroidota</taxon>
        <taxon>Cytophagia</taxon>
        <taxon>Cytophagales</taxon>
        <taxon>Fulvivirgaceae</taxon>
        <taxon>Fulvivirga</taxon>
    </lineage>
</organism>